<sequence length="51" mass="6049">MFFEQWWQGIVFGFFTTVALLVIASAFTSMWKKYEDREEKPTHSCDAHGHH</sequence>
<keyword evidence="1" id="KW-0812">Transmembrane</keyword>
<evidence type="ECO:0000313" key="3">
    <source>
        <dbReference type="Proteomes" id="UP000184196"/>
    </source>
</evidence>
<dbReference type="Proteomes" id="UP000184196">
    <property type="component" value="Unassembled WGS sequence"/>
</dbReference>
<name>A0A1M5D7B2_9FIRM</name>
<dbReference type="RefSeq" id="WP_165611052.1">
    <property type="nucleotide sequence ID" value="NZ_FQUW01000045.1"/>
</dbReference>
<dbReference type="EMBL" id="FQUW01000045">
    <property type="protein sequence ID" value="SHF62767.1"/>
    <property type="molecule type" value="Genomic_DNA"/>
</dbReference>
<feature type="transmembrane region" description="Helical" evidence="1">
    <location>
        <begin position="6"/>
        <end position="27"/>
    </location>
</feature>
<gene>
    <name evidence="2" type="ORF">SAMN02745218_02740</name>
</gene>
<proteinExistence type="predicted"/>
<protein>
    <submittedName>
        <fullName evidence="2">Uncharacterized protein</fullName>
    </submittedName>
</protein>
<accession>A0A1M5D7B2</accession>
<keyword evidence="1" id="KW-0472">Membrane</keyword>
<keyword evidence="1" id="KW-1133">Transmembrane helix</keyword>
<organism evidence="2 3">
    <name type="scientific">Desulfofundulus australicus DSM 11792</name>
    <dbReference type="NCBI Taxonomy" id="1121425"/>
    <lineage>
        <taxon>Bacteria</taxon>
        <taxon>Bacillati</taxon>
        <taxon>Bacillota</taxon>
        <taxon>Clostridia</taxon>
        <taxon>Eubacteriales</taxon>
        <taxon>Peptococcaceae</taxon>
        <taxon>Desulfofundulus</taxon>
    </lineage>
</organism>
<evidence type="ECO:0000256" key="1">
    <source>
        <dbReference type="SAM" id="Phobius"/>
    </source>
</evidence>
<keyword evidence="3" id="KW-1185">Reference proteome</keyword>
<reference evidence="3" key="1">
    <citation type="submission" date="2016-11" db="EMBL/GenBank/DDBJ databases">
        <authorList>
            <person name="Varghese N."/>
            <person name="Submissions S."/>
        </authorList>
    </citation>
    <scope>NUCLEOTIDE SEQUENCE [LARGE SCALE GENOMIC DNA]</scope>
    <source>
        <strain evidence="3">DSM 11792</strain>
    </source>
</reference>
<evidence type="ECO:0000313" key="2">
    <source>
        <dbReference type="EMBL" id="SHF62767.1"/>
    </source>
</evidence>
<dbReference type="AlphaFoldDB" id="A0A1M5D7B2"/>